<feature type="region of interest" description="Disordered" evidence="1">
    <location>
        <begin position="34"/>
        <end position="64"/>
    </location>
</feature>
<dbReference type="Proteomes" id="UP000693946">
    <property type="component" value="Linkage Group LG4"/>
</dbReference>
<accession>A0AAV6QLQ4</accession>
<comment type="caution">
    <text evidence="2">The sequence shown here is derived from an EMBL/GenBank/DDBJ whole genome shotgun (WGS) entry which is preliminary data.</text>
</comment>
<protein>
    <submittedName>
        <fullName evidence="2">Uncharacterized protein</fullName>
    </submittedName>
</protein>
<dbReference type="AlphaFoldDB" id="A0AAV6QLQ4"/>
<evidence type="ECO:0000256" key="1">
    <source>
        <dbReference type="SAM" id="MobiDB-lite"/>
    </source>
</evidence>
<sequence>MEKGALPEVTAPQRKVDERIWDCVVTEPQSSIYLHPDAPASSSLPSPPSTPSWISRNRREKRGMTAGRELSLSCTTLQPSYQNVLIHNQSQVLPHFSKMLNPISCQRASI</sequence>
<name>A0AAV6QLQ4_SOLSE</name>
<gene>
    <name evidence="2" type="ORF">JOB18_018500</name>
</gene>
<evidence type="ECO:0000313" key="2">
    <source>
        <dbReference type="EMBL" id="KAG7493897.1"/>
    </source>
</evidence>
<reference evidence="2 3" key="1">
    <citation type="journal article" date="2021" name="Sci. Rep.">
        <title>Chromosome anchoring in Senegalese sole (Solea senegalensis) reveals sex-associated markers and genome rearrangements in flatfish.</title>
        <authorList>
            <person name="Guerrero-Cozar I."/>
            <person name="Gomez-Garrido J."/>
            <person name="Berbel C."/>
            <person name="Martinez-Blanch J.F."/>
            <person name="Alioto T."/>
            <person name="Claros M.G."/>
            <person name="Gagnaire P.A."/>
            <person name="Manchado M."/>
        </authorList>
    </citation>
    <scope>NUCLEOTIDE SEQUENCE [LARGE SCALE GENOMIC DNA]</scope>
    <source>
        <strain evidence="2">Sse05_10M</strain>
    </source>
</reference>
<evidence type="ECO:0000313" key="3">
    <source>
        <dbReference type="Proteomes" id="UP000693946"/>
    </source>
</evidence>
<keyword evidence="3" id="KW-1185">Reference proteome</keyword>
<proteinExistence type="predicted"/>
<dbReference type="EMBL" id="JAGKHQ010000016">
    <property type="protein sequence ID" value="KAG7493897.1"/>
    <property type="molecule type" value="Genomic_DNA"/>
</dbReference>
<organism evidence="2 3">
    <name type="scientific">Solea senegalensis</name>
    <name type="common">Senegalese sole</name>
    <dbReference type="NCBI Taxonomy" id="28829"/>
    <lineage>
        <taxon>Eukaryota</taxon>
        <taxon>Metazoa</taxon>
        <taxon>Chordata</taxon>
        <taxon>Craniata</taxon>
        <taxon>Vertebrata</taxon>
        <taxon>Euteleostomi</taxon>
        <taxon>Actinopterygii</taxon>
        <taxon>Neopterygii</taxon>
        <taxon>Teleostei</taxon>
        <taxon>Neoteleostei</taxon>
        <taxon>Acanthomorphata</taxon>
        <taxon>Carangaria</taxon>
        <taxon>Pleuronectiformes</taxon>
        <taxon>Pleuronectoidei</taxon>
        <taxon>Soleidae</taxon>
        <taxon>Solea</taxon>
    </lineage>
</organism>